<evidence type="ECO:0000256" key="4">
    <source>
        <dbReference type="HAMAP-Rule" id="MF_01411"/>
    </source>
</evidence>
<evidence type="ECO:0000259" key="5">
    <source>
        <dbReference type="Pfam" id="PF03968"/>
    </source>
</evidence>
<dbReference type="HAMAP" id="MF_01411">
    <property type="entry name" value="LPS_assembly_LptD"/>
    <property type="match status" value="1"/>
</dbReference>
<dbReference type="InterPro" id="IPR050218">
    <property type="entry name" value="LptD"/>
</dbReference>
<comment type="subunit">
    <text evidence="4">Component of the lipopolysaccharide transport and assembly complex. Interacts with LptE and LptA.</text>
</comment>
<evidence type="ECO:0000256" key="1">
    <source>
        <dbReference type="ARBA" id="ARBA00022729"/>
    </source>
</evidence>
<evidence type="ECO:0000313" key="8">
    <source>
        <dbReference type="Proteomes" id="UP001065322"/>
    </source>
</evidence>
<dbReference type="Proteomes" id="UP001065322">
    <property type="component" value="Chromosome"/>
</dbReference>
<dbReference type="EMBL" id="CP054475">
    <property type="protein sequence ID" value="UXD88576.1"/>
    <property type="molecule type" value="Genomic_DNA"/>
</dbReference>
<reference evidence="8" key="1">
    <citation type="submission" date="2020-06" db="EMBL/GenBank/DDBJ databases">
        <title>Thalassolituus marinus alknpb1M-1, a hydrocarbon-degrading bacterium isolated from the deep-sea overlying water using an in-situ strategy from the South China Sea basin.</title>
        <authorList>
            <person name="Dong C."/>
            <person name="Chen Y."/>
            <person name="Shao Z."/>
        </authorList>
    </citation>
    <scope>NUCLEOTIDE SEQUENCE [LARGE SCALE GENOMIC DNA]</scope>
    <source>
        <strain evidence="8">alknpb1M-1</strain>
    </source>
</reference>
<sequence length="837" mass="95382" precursor="true">MTQICPYIQRLVPFFLRPAARFSKVLLPAPLLAGSVLSALAIIPAQAEEQASAAPLINTSTHPLSWYDRAELSADEQQALPEFCSGNYRIPAITALDSDRIEAEADNSTLNKNGDTEMSGDVLLQQQDRVLRADRASWYQSRGYGEFHGNVSLQAPQVVLQGESASISQSNGEVHFYEAEYSVPERHFRGSAGHIETLEAGQINLTDATFTFCEPGQNDWDLAASELHLDQNKGIGSAWHTRLRVAEVPVLYIPYYRFPIGDQRMTGFLDPKFTLNEFGQAEDIQLPFYWNIAANADATIVPHHILDRGMLWETQFRHKTRWFGDGELNYGYLNKDATEGEERWLVNYQQSGKLGAGWQHRWVYNNISDKDYLSDMNPTAAVNRTTHLPRRGEILWDQNNWHFDITAESFQTIDETIALGNRPYRRLPQLNLSYQPLVINALQIQQRLQATRFTREDEAIINDSEQTLSGFAALNGDRLLSDTSIAYPLEWPFGFLRPKAEYRQRSYNLTNADDTLADTELDVSQGTGRYSVDAGLFFEREFDWFGSDYQQTLEPRLFWVKSPYLAGQDQIPNFDSTKTTVTYASLFNGDRFTGGDRLADLDQVSAGLTTRFIRDDGLEQFRASVGRIWYNQDRLVQLNGSTVPDADTQATSSTLGEVEWNPDEKWSLYHTLEWDTYEDFARQRRYGVRFEGLNNRFLNLATNTVQSYNNTTDKVLTSTKQLDAGFFWSLTDRWALVGRQLRDLRSYDSNSTEKKPVSPVLESLAGIEYQNCCWRVQMLYRETSPKDTDADAEFSTDKRYGFMLSIQLKGLGSFGSGTDEIISEGITGYSRRQYHDY</sequence>
<feature type="domain" description="LptD C-terminal" evidence="6">
    <location>
        <begin position="342"/>
        <end position="734"/>
    </location>
</feature>
<dbReference type="PANTHER" id="PTHR30189">
    <property type="entry name" value="LPS-ASSEMBLY PROTEIN"/>
    <property type="match status" value="1"/>
</dbReference>
<organism evidence="7 8">
    <name type="scientific">Thalassolituus hydrocarboniclasticus</name>
    <dbReference type="NCBI Taxonomy" id="2742796"/>
    <lineage>
        <taxon>Bacteria</taxon>
        <taxon>Pseudomonadati</taxon>
        <taxon>Pseudomonadota</taxon>
        <taxon>Gammaproteobacteria</taxon>
        <taxon>Oceanospirillales</taxon>
        <taxon>Oceanospirillaceae</taxon>
        <taxon>Thalassolituus</taxon>
    </lineage>
</organism>
<feature type="chain" id="PRO_5044919281" description="LPS-assembly protein LptD" evidence="4">
    <location>
        <begin position="48"/>
        <end position="837"/>
    </location>
</feature>
<dbReference type="PANTHER" id="PTHR30189:SF1">
    <property type="entry name" value="LPS-ASSEMBLY PROTEIN LPTD"/>
    <property type="match status" value="1"/>
</dbReference>
<dbReference type="InterPro" id="IPR005653">
    <property type="entry name" value="OstA-like_N"/>
</dbReference>
<dbReference type="Pfam" id="PF04453">
    <property type="entry name" value="LptD"/>
    <property type="match status" value="1"/>
</dbReference>
<comment type="caution">
    <text evidence="4">Lacks conserved residue(s) required for the propagation of feature annotation.</text>
</comment>
<proteinExistence type="inferred from homology"/>
<evidence type="ECO:0000256" key="2">
    <source>
        <dbReference type="ARBA" id="ARBA00023136"/>
    </source>
</evidence>
<keyword evidence="1 4" id="KW-0732">Signal</keyword>
<protein>
    <recommendedName>
        <fullName evidence="4">LPS-assembly protein LptD</fullName>
    </recommendedName>
</protein>
<dbReference type="InterPro" id="IPR020889">
    <property type="entry name" value="LipoPS_assembly_LptD"/>
</dbReference>
<evidence type="ECO:0000256" key="3">
    <source>
        <dbReference type="ARBA" id="ARBA00023237"/>
    </source>
</evidence>
<gene>
    <name evidence="4 7" type="primary">lptD</name>
    <name evidence="7" type="ORF">HUF19_14555</name>
</gene>
<comment type="similarity">
    <text evidence="4">Belongs to the LptD family.</text>
</comment>
<keyword evidence="3 4" id="KW-0998">Cell outer membrane</keyword>
<dbReference type="InterPro" id="IPR007543">
    <property type="entry name" value="LptD_C"/>
</dbReference>
<keyword evidence="8" id="KW-1185">Reference proteome</keyword>
<feature type="domain" description="Organic solvent tolerance-like N-terminal" evidence="5">
    <location>
        <begin position="104"/>
        <end position="234"/>
    </location>
</feature>
<comment type="function">
    <text evidence="4">Together with LptE, is involved in the assembly of lipopolysaccharide (LPS) at the surface of the outer membrane.</text>
</comment>
<keyword evidence="2 4" id="KW-0472">Membrane</keyword>
<dbReference type="Pfam" id="PF03968">
    <property type="entry name" value="LptD_N"/>
    <property type="match status" value="1"/>
</dbReference>
<accession>A0ABY6AC15</accession>
<evidence type="ECO:0000259" key="6">
    <source>
        <dbReference type="Pfam" id="PF04453"/>
    </source>
</evidence>
<name>A0ABY6AC15_9GAMM</name>
<feature type="signal peptide" evidence="4">
    <location>
        <begin position="1"/>
        <end position="47"/>
    </location>
</feature>
<comment type="subcellular location">
    <subcellularLocation>
        <location evidence="4">Cell outer membrane</location>
    </subcellularLocation>
</comment>
<evidence type="ECO:0000313" key="7">
    <source>
        <dbReference type="EMBL" id="UXD88576.1"/>
    </source>
</evidence>
<dbReference type="RefSeq" id="WP_260997306.1">
    <property type="nucleotide sequence ID" value="NZ_CP054475.1"/>
</dbReference>